<dbReference type="GO" id="GO:0003677">
    <property type="term" value="F:DNA binding"/>
    <property type="evidence" value="ECO:0007669"/>
    <property type="project" value="UniProtKB-KW"/>
</dbReference>
<feature type="domain" description="Response regulatory" evidence="2">
    <location>
        <begin position="6"/>
        <end position="119"/>
    </location>
</feature>
<evidence type="ECO:0000313" key="5">
    <source>
        <dbReference type="Proteomes" id="UP001176891"/>
    </source>
</evidence>
<gene>
    <name evidence="4" type="ORF">Q4Q39_00115</name>
</gene>
<dbReference type="PANTHER" id="PTHR37299:SF1">
    <property type="entry name" value="STAGE 0 SPORULATION PROTEIN A HOMOLOG"/>
    <property type="match status" value="1"/>
</dbReference>
<accession>A0ABT8WWE1</accession>
<dbReference type="Proteomes" id="UP001176891">
    <property type="component" value="Unassembled WGS sequence"/>
</dbReference>
<sequence length="253" mass="29670">MENKLTCIIIDDEKKDRENLRLLLNSYCPEITVLDEAHNKRTILSVLEKHSPDIVFFDIQLGNISIFDILNELKNIYFNIVFVSAYDKYAIKGYQYNAIDYLLKPVKSDRLKDVIKKINIIKNTLDREDTFKSDYKKLQSRYNQSSKISVTDSRGIHLLSPKEILYCMSDGNYTTLYLINDKKMVISKNLKHFENLLLDFNFFRIYRSYLINLHAIDFVLKEDGGSVVMKNGNALPISRTVKKEFFNKLRQVI</sequence>
<feature type="domain" description="HTH LytTR-type" evidence="3">
    <location>
        <begin position="148"/>
        <end position="251"/>
    </location>
</feature>
<keyword evidence="4" id="KW-0238">DNA-binding</keyword>
<dbReference type="Pfam" id="PF00072">
    <property type="entry name" value="Response_reg"/>
    <property type="match status" value="1"/>
</dbReference>
<dbReference type="EMBL" id="JAUOEM010000001">
    <property type="protein sequence ID" value="MDO5985793.1"/>
    <property type="molecule type" value="Genomic_DNA"/>
</dbReference>
<proteinExistence type="predicted"/>
<evidence type="ECO:0000259" key="2">
    <source>
        <dbReference type="PROSITE" id="PS50110"/>
    </source>
</evidence>
<dbReference type="Gene3D" id="2.40.50.1020">
    <property type="entry name" value="LytTr DNA-binding domain"/>
    <property type="match status" value="1"/>
</dbReference>
<dbReference type="RefSeq" id="WP_303280339.1">
    <property type="nucleotide sequence ID" value="NZ_BAABCZ010000016.1"/>
</dbReference>
<dbReference type="PROSITE" id="PS50110">
    <property type="entry name" value="RESPONSE_REGULATORY"/>
    <property type="match status" value="1"/>
</dbReference>
<keyword evidence="1" id="KW-0597">Phosphoprotein</keyword>
<dbReference type="SMART" id="SM00448">
    <property type="entry name" value="REC"/>
    <property type="match status" value="1"/>
</dbReference>
<dbReference type="InterPro" id="IPR046947">
    <property type="entry name" value="LytR-like"/>
</dbReference>
<keyword evidence="5" id="KW-1185">Reference proteome</keyword>
<dbReference type="PANTHER" id="PTHR37299">
    <property type="entry name" value="TRANSCRIPTIONAL REGULATOR-RELATED"/>
    <property type="match status" value="1"/>
</dbReference>
<dbReference type="Pfam" id="PF04397">
    <property type="entry name" value="LytTR"/>
    <property type="match status" value="1"/>
</dbReference>
<name>A0ABT8WWE1_9FLAO</name>
<evidence type="ECO:0000256" key="1">
    <source>
        <dbReference type="PROSITE-ProRule" id="PRU00169"/>
    </source>
</evidence>
<organism evidence="4 5">
    <name type="scientific">Flavivirga amylovorans</name>
    <dbReference type="NCBI Taxonomy" id="870486"/>
    <lineage>
        <taxon>Bacteria</taxon>
        <taxon>Pseudomonadati</taxon>
        <taxon>Bacteroidota</taxon>
        <taxon>Flavobacteriia</taxon>
        <taxon>Flavobacteriales</taxon>
        <taxon>Flavobacteriaceae</taxon>
        <taxon>Flavivirga</taxon>
    </lineage>
</organism>
<dbReference type="InterPro" id="IPR011006">
    <property type="entry name" value="CheY-like_superfamily"/>
</dbReference>
<dbReference type="SUPFAM" id="SSF52172">
    <property type="entry name" value="CheY-like"/>
    <property type="match status" value="1"/>
</dbReference>
<dbReference type="InterPro" id="IPR001789">
    <property type="entry name" value="Sig_transdc_resp-reg_receiver"/>
</dbReference>
<dbReference type="SMART" id="SM00850">
    <property type="entry name" value="LytTR"/>
    <property type="match status" value="1"/>
</dbReference>
<evidence type="ECO:0000259" key="3">
    <source>
        <dbReference type="PROSITE" id="PS50930"/>
    </source>
</evidence>
<feature type="modified residue" description="4-aspartylphosphate" evidence="1">
    <location>
        <position position="58"/>
    </location>
</feature>
<reference evidence="4" key="1">
    <citation type="submission" date="2023-07" db="EMBL/GenBank/DDBJ databases">
        <title>Two novel species in the genus Flavivirga.</title>
        <authorList>
            <person name="Kwon K."/>
        </authorList>
    </citation>
    <scope>NUCLEOTIDE SEQUENCE</scope>
    <source>
        <strain evidence="4">KACC 14157</strain>
    </source>
</reference>
<dbReference type="InterPro" id="IPR007492">
    <property type="entry name" value="LytTR_DNA-bd_dom"/>
</dbReference>
<protein>
    <submittedName>
        <fullName evidence="4">LytTR family DNA-binding domain-containing protein</fullName>
    </submittedName>
</protein>
<evidence type="ECO:0000313" key="4">
    <source>
        <dbReference type="EMBL" id="MDO5985793.1"/>
    </source>
</evidence>
<dbReference type="PROSITE" id="PS50930">
    <property type="entry name" value="HTH_LYTTR"/>
    <property type="match status" value="1"/>
</dbReference>
<dbReference type="Gene3D" id="3.40.50.2300">
    <property type="match status" value="1"/>
</dbReference>
<comment type="caution">
    <text evidence="4">The sequence shown here is derived from an EMBL/GenBank/DDBJ whole genome shotgun (WGS) entry which is preliminary data.</text>
</comment>